<dbReference type="STRING" id="81985.R0GA79"/>
<feature type="chain" id="PRO_5004342401" description="Neprosin PEP catalytic domain-containing protein" evidence="1">
    <location>
        <begin position="27"/>
        <end position="343"/>
    </location>
</feature>
<evidence type="ECO:0000256" key="1">
    <source>
        <dbReference type="SAM" id="SignalP"/>
    </source>
</evidence>
<dbReference type="PANTHER" id="PTHR31589:SF198">
    <property type="entry name" value="NEP-INTERACTING PROTEIN 1"/>
    <property type="match status" value="1"/>
</dbReference>
<gene>
    <name evidence="3" type="ORF">CARUB_v10015890mg</name>
</gene>
<dbReference type="PROSITE" id="PS52045">
    <property type="entry name" value="NEPROSIN_PEP_CD"/>
    <property type="match status" value="1"/>
</dbReference>
<evidence type="ECO:0000259" key="2">
    <source>
        <dbReference type="PROSITE" id="PS52045"/>
    </source>
</evidence>
<dbReference type="Proteomes" id="UP000029121">
    <property type="component" value="Unassembled WGS sequence"/>
</dbReference>
<dbReference type="eggNOG" id="ENOG502QVB2">
    <property type="taxonomic scope" value="Eukaryota"/>
</dbReference>
<dbReference type="Pfam" id="PF03080">
    <property type="entry name" value="Neprosin"/>
    <property type="match status" value="2"/>
</dbReference>
<dbReference type="AlphaFoldDB" id="R0GA79"/>
<dbReference type="Pfam" id="PF14365">
    <property type="entry name" value="Neprosin_AP"/>
    <property type="match status" value="1"/>
</dbReference>
<keyword evidence="4" id="KW-1185">Reference proteome</keyword>
<protein>
    <recommendedName>
        <fullName evidence="2">Neprosin PEP catalytic domain-containing protein</fullName>
    </recommendedName>
</protein>
<name>R0GA79_9BRAS</name>
<sequence>MIGWTIANLVVPIILLIVLIVTVTRSESSNSCDAKIDELLNKLNKPALKSIKSPDGDIIDCVHFKNHPIYNHPLFKNHTIQMRPSSYPDGHNNSKPEKQNLTSIPIVRTRKQDILRAESIARFGKKGFNSIPQLKPTNTTIKVNSPRAKFHGAKAVINVWKPYVQTVGEFSFAQIWVSAGRQKTLNNIEAGWQVVKKVDGDDKPRYFVYWTADGYRSTGCYNLDCPGFVTINQRFALGGIVPRVSTLNGQQEVIPTTIWKDSLTGNWWLKFSTNLNFYWAGEIVDMKEGSKHRLTQMGSGHFAENGWKKASYFNNVEIIDQNDITKAPINPYTSATNANCYNI</sequence>
<feature type="domain" description="Neprosin PEP catalytic" evidence="2">
    <location>
        <begin position="127"/>
        <end position="343"/>
    </location>
</feature>
<accession>R0GA79</accession>
<dbReference type="Gene3D" id="3.90.1320.10">
    <property type="entry name" value="Outer-capsid protein sigma 3, large lobe"/>
    <property type="match status" value="1"/>
</dbReference>
<dbReference type="InterPro" id="IPR053168">
    <property type="entry name" value="Glutamic_endopeptidase"/>
</dbReference>
<evidence type="ECO:0000313" key="4">
    <source>
        <dbReference type="Proteomes" id="UP000029121"/>
    </source>
</evidence>
<dbReference type="InterPro" id="IPR004314">
    <property type="entry name" value="Neprosin"/>
</dbReference>
<dbReference type="EMBL" id="KB870807">
    <property type="protein sequence ID" value="EOA32597.1"/>
    <property type="molecule type" value="Genomic_DNA"/>
</dbReference>
<dbReference type="InterPro" id="IPR025521">
    <property type="entry name" value="Neprosin_propep"/>
</dbReference>
<reference evidence="4" key="1">
    <citation type="journal article" date="2013" name="Nat. Genet.">
        <title>The Capsella rubella genome and the genomic consequences of rapid mating system evolution.</title>
        <authorList>
            <person name="Slotte T."/>
            <person name="Hazzouri K.M."/>
            <person name="Agren J.A."/>
            <person name="Koenig D."/>
            <person name="Maumus F."/>
            <person name="Guo Y.L."/>
            <person name="Steige K."/>
            <person name="Platts A.E."/>
            <person name="Escobar J.S."/>
            <person name="Newman L.K."/>
            <person name="Wang W."/>
            <person name="Mandakova T."/>
            <person name="Vello E."/>
            <person name="Smith L.M."/>
            <person name="Henz S.R."/>
            <person name="Steffen J."/>
            <person name="Takuno S."/>
            <person name="Brandvain Y."/>
            <person name="Coop G."/>
            <person name="Andolfatto P."/>
            <person name="Hu T.T."/>
            <person name="Blanchette M."/>
            <person name="Clark R.M."/>
            <person name="Quesneville H."/>
            <person name="Nordborg M."/>
            <person name="Gaut B.S."/>
            <person name="Lysak M.A."/>
            <person name="Jenkins J."/>
            <person name="Grimwood J."/>
            <person name="Chapman J."/>
            <person name="Prochnik S."/>
            <person name="Shu S."/>
            <person name="Rokhsar D."/>
            <person name="Schmutz J."/>
            <person name="Weigel D."/>
            <person name="Wright S.I."/>
        </authorList>
    </citation>
    <scope>NUCLEOTIDE SEQUENCE [LARGE SCALE GENOMIC DNA]</scope>
    <source>
        <strain evidence="4">cv. Monte Gargano</strain>
    </source>
</reference>
<keyword evidence="1" id="KW-0732">Signal</keyword>
<organism evidence="3 4">
    <name type="scientific">Capsella rubella</name>
    <dbReference type="NCBI Taxonomy" id="81985"/>
    <lineage>
        <taxon>Eukaryota</taxon>
        <taxon>Viridiplantae</taxon>
        <taxon>Streptophyta</taxon>
        <taxon>Embryophyta</taxon>
        <taxon>Tracheophyta</taxon>
        <taxon>Spermatophyta</taxon>
        <taxon>Magnoliopsida</taxon>
        <taxon>eudicotyledons</taxon>
        <taxon>Gunneridae</taxon>
        <taxon>Pentapetalae</taxon>
        <taxon>rosids</taxon>
        <taxon>malvids</taxon>
        <taxon>Brassicales</taxon>
        <taxon>Brassicaceae</taxon>
        <taxon>Camelineae</taxon>
        <taxon>Capsella</taxon>
    </lineage>
</organism>
<proteinExistence type="predicted"/>
<evidence type="ECO:0000313" key="3">
    <source>
        <dbReference type="EMBL" id="EOA32597.1"/>
    </source>
</evidence>
<feature type="non-terminal residue" evidence="3">
    <location>
        <position position="343"/>
    </location>
</feature>
<feature type="signal peptide" evidence="1">
    <location>
        <begin position="1"/>
        <end position="26"/>
    </location>
</feature>
<dbReference type="PANTHER" id="PTHR31589">
    <property type="entry name" value="PROTEIN, PUTATIVE (DUF239)-RELATED-RELATED"/>
    <property type="match status" value="1"/>
</dbReference>